<evidence type="ECO:0000259" key="9">
    <source>
        <dbReference type="PROSITE" id="PS50850"/>
    </source>
</evidence>
<dbReference type="PANTHER" id="PTHR43124">
    <property type="entry name" value="PURINE EFFLUX PUMP PBUE"/>
    <property type="match status" value="1"/>
</dbReference>
<keyword evidence="4" id="KW-1003">Cell membrane</keyword>
<comment type="similarity">
    <text evidence="2 8">Belongs to the major facilitator superfamily. Bcr/CmlA family.</text>
</comment>
<gene>
    <name evidence="10" type="ORF">DFP76_103115</name>
</gene>
<evidence type="ECO:0000256" key="8">
    <source>
        <dbReference type="RuleBase" id="RU365088"/>
    </source>
</evidence>
<feature type="transmembrane region" description="Helical" evidence="8">
    <location>
        <begin position="288"/>
        <end position="309"/>
    </location>
</feature>
<feature type="domain" description="Major facilitator superfamily (MFS) profile" evidence="9">
    <location>
        <begin position="18"/>
        <end position="400"/>
    </location>
</feature>
<dbReference type="NCBIfam" id="TIGR00710">
    <property type="entry name" value="efflux_Bcr_CflA"/>
    <property type="match status" value="1"/>
</dbReference>
<comment type="subcellular location">
    <subcellularLocation>
        <location evidence="8">Cell inner membrane</location>
        <topology evidence="8">Multi-pass membrane protein</topology>
    </subcellularLocation>
    <subcellularLocation>
        <location evidence="1">Cell membrane</location>
        <topology evidence="1">Multi-pass membrane protein</topology>
    </subcellularLocation>
</comment>
<feature type="transmembrane region" description="Helical" evidence="8">
    <location>
        <begin position="85"/>
        <end position="104"/>
    </location>
</feature>
<keyword evidence="7 8" id="KW-0472">Membrane</keyword>
<keyword evidence="8" id="KW-0997">Cell inner membrane</keyword>
<name>A0A366D1B9_9GAMM</name>
<accession>A0A366D1B9</accession>
<keyword evidence="3 8" id="KW-0813">Transport</keyword>
<dbReference type="AlphaFoldDB" id="A0A366D1B9"/>
<feature type="transmembrane region" description="Helical" evidence="8">
    <location>
        <begin position="55"/>
        <end position="73"/>
    </location>
</feature>
<feature type="transmembrane region" description="Helical" evidence="8">
    <location>
        <begin position="224"/>
        <end position="243"/>
    </location>
</feature>
<reference evidence="10 11" key="1">
    <citation type="submission" date="2018-06" db="EMBL/GenBank/DDBJ databases">
        <title>Genomic Encyclopedia of Type Strains, Phase III (KMG-III): the genomes of soil and plant-associated and newly described type strains.</title>
        <authorList>
            <person name="Whitman W."/>
        </authorList>
    </citation>
    <scope>NUCLEOTIDE SEQUENCE [LARGE SCALE GENOMIC DNA]</scope>
    <source>
        <strain evidence="10 11">CECT 7732</strain>
    </source>
</reference>
<feature type="transmembrane region" description="Helical" evidence="8">
    <location>
        <begin position="110"/>
        <end position="131"/>
    </location>
</feature>
<dbReference type="InterPro" id="IPR020846">
    <property type="entry name" value="MFS_dom"/>
</dbReference>
<keyword evidence="5 8" id="KW-0812">Transmembrane</keyword>
<evidence type="ECO:0000313" key="10">
    <source>
        <dbReference type="EMBL" id="RBO83841.1"/>
    </source>
</evidence>
<evidence type="ECO:0000256" key="6">
    <source>
        <dbReference type="ARBA" id="ARBA00022989"/>
    </source>
</evidence>
<feature type="transmembrane region" description="Helical" evidence="8">
    <location>
        <begin position="174"/>
        <end position="193"/>
    </location>
</feature>
<dbReference type="InterPro" id="IPR050189">
    <property type="entry name" value="MFS_Efflux_Transporters"/>
</dbReference>
<dbReference type="EMBL" id="QNRF01000003">
    <property type="protein sequence ID" value="RBO83841.1"/>
    <property type="molecule type" value="Genomic_DNA"/>
</dbReference>
<dbReference type="RefSeq" id="WP_113873834.1">
    <property type="nucleotide sequence ID" value="NZ_QNRF01000003.1"/>
</dbReference>
<dbReference type="OrthoDB" id="9814303at2"/>
<dbReference type="GO" id="GO:0042910">
    <property type="term" value="F:xenobiotic transmembrane transporter activity"/>
    <property type="evidence" value="ECO:0007669"/>
    <property type="project" value="InterPro"/>
</dbReference>
<dbReference type="Pfam" id="PF07690">
    <property type="entry name" value="MFS_1"/>
    <property type="match status" value="1"/>
</dbReference>
<dbReference type="Gene3D" id="1.20.1720.10">
    <property type="entry name" value="Multidrug resistance protein D"/>
    <property type="match status" value="1"/>
</dbReference>
<feature type="transmembrane region" description="Helical" evidence="8">
    <location>
        <begin position="143"/>
        <end position="168"/>
    </location>
</feature>
<organism evidence="10 11">
    <name type="scientific">Marinomonas aquiplantarum</name>
    <dbReference type="NCBI Taxonomy" id="491951"/>
    <lineage>
        <taxon>Bacteria</taxon>
        <taxon>Pseudomonadati</taxon>
        <taxon>Pseudomonadota</taxon>
        <taxon>Gammaproteobacteria</taxon>
        <taxon>Oceanospirillales</taxon>
        <taxon>Oceanospirillaceae</taxon>
        <taxon>Marinomonas</taxon>
    </lineage>
</organism>
<dbReference type="SUPFAM" id="SSF103473">
    <property type="entry name" value="MFS general substrate transporter"/>
    <property type="match status" value="1"/>
</dbReference>
<feature type="transmembrane region" description="Helical" evidence="8">
    <location>
        <begin position="315"/>
        <end position="339"/>
    </location>
</feature>
<feature type="transmembrane region" description="Helical" evidence="8">
    <location>
        <begin position="255"/>
        <end position="276"/>
    </location>
</feature>
<keyword evidence="6 8" id="KW-1133">Transmembrane helix</keyword>
<dbReference type="InterPro" id="IPR004812">
    <property type="entry name" value="Efflux_drug-R_Bcr/CmlA"/>
</dbReference>
<protein>
    <recommendedName>
        <fullName evidence="8">Bcr/CflA family efflux transporter</fullName>
    </recommendedName>
</protein>
<keyword evidence="11" id="KW-1185">Reference proteome</keyword>
<evidence type="ECO:0000256" key="5">
    <source>
        <dbReference type="ARBA" id="ARBA00022692"/>
    </source>
</evidence>
<evidence type="ECO:0000256" key="1">
    <source>
        <dbReference type="ARBA" id="ARBA00004651"/>
    </source>
</evidence>
<dbReference type="PROSITE" id="PS50850">
    <property type="entry name" value="MFS"/>
    <property type="match status" value="1"/>
</dbReference>
<evidence type="ECO:0000256" key="4">
    <source>
        <dbReference type="ARBA" id="ARBA00022475"/>
    </source>
</evidence>
<feature type="transmembrane region" description="Helical" evidence="8">
    <location>
        <begin position="20"/>
        <end position="43"/>
    </location>
</feature>
<dbReference type="PANTHER" id="PTHR43124:SF3">
    <property type="entry name" value="CHLORAMPHENICOL EFFLUX PUMP RV0191"/>
    <property type="match status" value="1"/>
</dbReference>
<evidence type="ECO:0000313" key="11">
    <source>
        <dbReference type="Proteomes" id="UP000252086"/>
    </source>
</evidence>
<feature type="transmembrane region" description="Helical" evidence="8">
    <location>
        <begin position="376"/>
        <end position="398"/>
    </location>
</feature>
<sequence>MENAHNNTQASGMQAKEFTVLVALLMSIVAISIDALLPALGIIGNDLGAVTANQPQLLISMLFLGMALGQLICGPLSDALGRRPVLFSGFTLYLIGTLICYQANNLEMLMIGRFIQGLGVAGPYISAISLVRDLFHGAQMARIMSLVMMIFVLVPAIAPTLGQGIMLISDWRGIFELYLVYAIILMLWIFFRLKETLPKEHRIAFSTKGFYDGFKEVVTNRITASYTICMGLFFGSFIGYLNSSQQIFQVQFETGNLFSVYFGVLALVLGVSSLINSRVVEKFGARHIAFRAICLVVVASAIFLSLHAFVEINLWMFMLYASVLFFCFGLLFGNVNALAMEPMGHVAGIASAIIGSVSSIMSMSIGTVIGQMYDNTLIPISAGFVIMGSLALAIMFWAEKGRIEDLPQVGSASA</sequence>
<comment type="caution">
    <text evidence="10">The sequence shown here is derived from an EMBL/GenBank/DDBJ whole genome shotgun (WGS) entry which is preliminary data.</text>
</comment>
<dbReference type="GO" id="GO:1990961">
    <property type="term" value="P:xenobiotic detoxification by transmembrane export across the plasma membrane"/>
    <property type="evidence" value="ECO:0007669"/>
    <property type="project" value="InterPro"/>
</dbReference>
<proteinExistence type="inferred from homology"/>
<feature type="transmembrane region" description="Helical" evidence="8">
    <location>
        <begin position="346"/>
        <end position="370"/>
    </location>
</feature>
<dbReference type="CDD" id="cd17320">
    <property type="entry name" value="MFS_MdfA_MDR_like"/>
    <property type="match status" value="1"/>
</dbReference>
<dbReference type="InterPro" id="IPR011701">
    <property type="entry name" value="MFS"/>
</dbReference>
<dbReference type="Proteomes" id="UP000252086">
    <property type="component" value="Unassembled WGS sequence"/>
</dbReference>
<evidence type="ECO:0000256" key="2">
    <source>
        <dbReference type="ARBA" id="ARBA00006236"/>
    </source>
</evidence>
<evidence type="ECO:0000256" key="3">
    <source>
        <dbReference type="ARBA" id="ARBA00022448"/>
    </source>
</evidence>
<dbReference type="GO" id="GO:0005886">
    <property type="term" value="C:plasma membrane"/>
    <property type="evidence" value="ECO:0007669"/>
    <property type="project" value="UniProtKB-SubCell"/>
</dbReference>
<dbReference type="InterPro" id="IPR036259">
    <property type="entry name" value="MFS_trans_sf"/>
</dbReference>
<evidence type="ECO:0000256" key="7">
    <source>
        <dbReference type="ARBA" id="ARBA00023136"/>
    </source>
</evidence>